<keyword evidence="2" id="KW-1185">Reference proteome</keyword>
<evidence type="ECO:0000313" key="1">
    <source>
        <dbReference type="EMBL" id="OBT93344.1"/>
    </source>
</evidence>
<dbReference type="InterPro" id="IPR011009">
    <property type="entry name" value="Kinase-like_dom_sf"/>
</dbReference>
<dbReference type="GeneID" id="28841836"/>
<dbReference type="Proteomes" id="UP000091956">
    <property type="component" value="Unassembled WGS sequence"/>
</dbReference>
<dbReference type="RefSeq" id="XP_018127077.1">
    <property type="nucleotide sequence ID" value="XM_018277873.1"/>
</dbReference>
<organism evidence="1 2">
    <name type="scientific">Pseudogymnoascus verrucosus</name>
    <dbReference type="NCBI Taxonomy" id="342668"/>
    <lineage>
        <taxon>Eukaryota</taxon>
        <taxon>Fungi</taxon>
        <taxon>Dikarya</taxon>
        <taxon>Ascomycota</taxon>
        <taxon>Pezizomycotina</taxon>
        <taxon>Leotiomycetes</taxon>
        <taxon>Thelebolales</taxon>
        <taxon>Thelebolaceae</taxon>
        <taxon>Pseudogymnoascus</taxon>
    </lineage>
</organism>
<protein>
    <recommendedName>
        <fullName evidence="3">Protein kinase domain-containing protein</fullName>
    </recommendedName>
</protein>
<sequence>MEARSWKWEPPIENPDGRVCTSVNEYFGGPFFDSHGKFLYKDPTLADLNLGDNTPSLQGEEKKLFLEFVGKMLRWVPEDRLTARDLLGNPWLLRDAPSRR</sequence>
<reference evidence="1 2" key="1">
    <citation type="submission" date="2016-03" db="EMBL/GenBank/DDBJ databases">
        <title>Comparative genomics of Pseudogymnoascus destructans, the fungus causing white-nose syndrome of bats.</title>
        <authorList>
            <person name="Palmer J.M."/>
            <person name="Drees K.P."/>
            <person name="Foster J.T."/>
            <person name="Lindner D.L."/>
        </authorList>
    </citation>
    <scope>NUCLEOTIDE SEQUENCE [LARGE SCALE GENOMIC DNA]</scope>
    <source>
        <strain evidence="1 2">UAMH 10579</strain>
    </source>
</reference>
<dbReference type="EMBL" id="KV460255">
    <property type="protein sequence ID" value="OBT93344.1"/>
    <property type="molecule type" value="Genomic_DNA"/>
</dbReference>
<evidence type="ECO:0008006" key="3">
    <source>
        <dbReference type="Google" id="ProtNLM"/>
    </source>
</evidence>
<reference evidence="2" key="2">
    <citation type="journal article" date="2018" name="Nat. Commun.">
        <title>Extreme sensitivity to ultraviolet light in the fungal pathogen causing white-nose syndrome of bats.</title>
        <authorList>
            <person name="Palmer J.M."/>
            <person name="Drees K.P."/>
            <person name="Foster J.T."/>
            <person name="Lindner D.L."/>
        </authorList>
    </citation>
    <scope>NUCLEOTIDE SEQUENCE [LARGE SCALE GENOMIC DNA]</scope>
    <source>
        <strain evidence="2">UAMH 10579</strain>
    </source>
</reference>
<dbReference type="AlphaFoldDB" id="A0A1B8GBY7"/>
<proteinExistence type="predicted"/>
<evidence type="ECO:0000313" key="2">
    <source>
        <dbReference type="Proteomes" id="UP000091956"/>
    </source>
</evidence>
<gene>
    <name evidence="1" type="ORF">VE01_08450</name>
</gene>
<name>A0A1B8GBY7_9PEZI</name>
<accession>A0A1B8GBY7</accession>
<dbReference type="SUPFAM" id="SSF56112">
    <property type="entry name" value="Protein kinase-like (PK-like)"/>
    <property type="match status" value="1"/>
</dbReference>
<dbReference type="Gene3D" id="1.10.510.10">
    <property type="entry name" value="Transferase(Phosphotransferase) domain 1"/>
    <property type="match status" value="1"/>
</dbReference>